<reference evidence="1" key="2">
    <citation type="journal article" date="2015" name="Data Brief">
        <title>Shoot transcriptome of the giant reed, Arundo donax.</title>
        <authorList>
            <person name="Barrero R.A."/>
            <person name="Guerrero F.D."/>
            <person name="Moolhuijzen P."/>
            <person name="Goolsby J.A."/>
            <person name="Tidwell J."/>
            <person name="Bellgard S.E."/>
            <person name="Bellgard M.I."/>
        </authorList>
    </citation>
    <scope>NUCLEOTIDE SEQUENCE</scope>
    <source>
        <tissue evidence="1">Shoot tissue taken approximately 20 cm above the soil surface</tissue>
    </source>
</reference>
<reference evidence="1" key="1">
    <citation type="submission" date="2014-09" db="EMBL/GenBank/DDBJ databases">
        <authorList>
            <person name="Magalhaes I.L.F."/>
            <person name="Oliveira U."/>
            <person name="Santos F.R."/>
            <person name="Vidigal T.H.D.A."/>
            <person name="Brescovit A.D."/>
            <person name="Santos A.J."/>
        </authorList>
    </citation>
    <scope>NUCLEOTIDE SEQUENCE</scope>
    <source>
        <tissue evidence="1">Shoot tissue taken approximately 20 cm above the soil surface</tissue>
    </source>
</reference>
<accession>A0A0A8Y0E4</accession>
<sequence length="16" mass="1962">MLRHLMLFVSIIIYIV</sequence>
<organism evidence="1">
    <name type="scientific">Arundo donax</name>
    <name type="common">Giant reed</name>
    <name type="synonym">Donax arundinaceus</name>
    <dbReference type="NCBI Taxonomy" id="35708"/>
    <lineage>
        <taxon>Eukaryota</taxon>
        <taxon>Viridiplantae</taxon>
        <taxon>Streptophyta</taxon>
        <taxon>Embryophyta</taxon>
        <taxon>Tracheophyta</taxon>
        <taxon>Spermatophyta</taxon>
        <taxon>Magnoliopsida</taxon>
        <taxon>Liliopsida</taxon>
        <taxon>Poales</taxon>
        <taxon>Poaceae</taxon>
        <taxon>PACMAD clade</taxon>
        <taxon>Arundinoideae</taxon>
        <taxon>Arundineae</taxon>
        <taxon>Arundo</taxon>
    </lineage>
</organism>
<dbReference type="AlphaFoldDB" id="A0A0A8Y0E4"/>
<dbReference type="EMBL" id="GBRH01279510">
    <property type="protein sequence ID" value="JAD18385.1"/>
    <property type="molecule type" value="Transcribed_RNA"/>
</dbReference>
<evidence type="ECO:0000313" key="1">
    <source>
        <dbReference type="EMBL" id="JAD18385.1"/>
    </source>
</evidence>
<protein>
    <submittedName>
        <fullName evidence="1">Uncharacterized protein</fullName>
    </submittedName>
</protein>
<name>A0A0A8Y0E4_ARUDO</name>
<proteinExistence type="predicted"/>